<keyword evidence="3" id="KW-1185">Reference proteome</keyword>
<name>A0ABR2YYE1_9CHLO</name>
<evidence type="ECO:0000256" key="1">
    <source>
        <dbReference type="SAM" id="MobiDB-lite"/>
    </source>
</evidence>
<feature type="region of interest" description="Disordered" evidence="1">
    <location>
        <begin position="132"/>
        <end position="197"/>
    </location>
</feature>
<reference evidence="2 3" key="1">
    <citation type="journal article" date="2024" name="Nat. Commun.">
        <title>Phylogenomics reveals the evolutionary origins of lichenization in chlorophyte algae.</title>
        <authorList>
            <person name="Puginier C."/>
            <person name="Libourel C."/>
            <person name="Otte J."/>
            <person name="Skaloud P."/>
            <person name="Haon M."/>
            <person name="Grisel S."/>
            <person name="Petersen M."/>
            <person name="Berrin J.G."/>
            <person name="Delaux P.M."/>
            <person name="Dal Grande F."/>
            <person name="Keller J."/>
        </authorList>
    </citation>
    <scope>NUCLEOTIDE SEQUENCE [LARGE SCALE GENOMIC DNA]</scope>
    <source>
        <strain evidence="2 3">SAG 216-7</strain>
    </source>
</reference>
<organism evidence="2 3">
    <name type="scientific">Coccomyxa subellipsoidea</name>
    <dbReference type="NCBI Taxonomy" id="248742"/>
    <lineage>
        <taxon>Eukaryota</taxon>
        <taxon>Viridiplantae</taxon>
        <taxon>Chlorophyta</taxon>
        <taxon>core chlorophytes</taxon>
        <taxon>Trebouxiophyceae</taxon>
        <taxon>Trebouxiophyceae incertae sedis</taxon>
        <taxon>Coccomyxaceae</taxon>
        <taxon>Coccomyxa</taxon>
    </lineage>
</organism>
<protein>
    <recommendedName>
        <fullName evidence="4">SAGA-associated factor 11</fullName>
    </recommendedName>
</protein>
<gene>
    <name evidence="2" type="ORF">WJX75_008564</name>
</gene>
<evidence type="ECO:0000313" key="2">
    <source>
        <dbReference type="EMBL" id="KAK9916903.1"/>
    </source>
</evidence>
<comment type="caution">
    <text evidence="2">The sequence shown here is derived from an EMBL/GenBank/DDBJ whole genome shotgun (WGS) entry which is preliminary data.</text>
</comment>
<feature type="region of interest" description="Disordered" evidence="1">
    <location>
        <begin position="246"/>
        <end position="303"/>
    </location>
</feature>
<proteinExistence type="predicted"/>
<evidence type="ECO:0000313" key="3">
    <source>
        <dbReference type="Proteomes" id="UP001491310"/>
    </source>
</evidence>
<dbReference type="Proteomes" id="UP001491310">
    <property type="component" value="Unassembled WGS sequence"/>
</dbReference>
<evidence type="ECO:0008006" key="4">
    <source>
        <dbReference type="Google" id="ProtNLM"/>
    </source>
</evidence>
<accession>A0ABR2YYE1</accession>
<sequence>MAVDVRQEISNVDRLHKELADEVAGLPGALQSFTPELLVDYLAATFKECDSESRSCKAQEEAAVMDAAAERIHATIRETERTSVTSVEEMGLPEGVEDEKGLMLVRCKTCARVLLAGSCAAHEEHCRAPPAPFRPAASPGPSSTTASVPASSGPASISQGKPAPARRKKAASVPKSKLGPGKKQAAAATGKPLPCSMVARQPPQLMRPPLYPGPAKIPNNFLGGGLDDFAFGASLDWLDPGGALPPAAATSTTQTAARAAAAKPAQTKGPAQAPTRQGPTSNTHGPFLPHPQRPRSTMPKRRLARMQRVAQMGQPALLNGPRVSMQRLGPDFMPISPMGCADGGSAEAANPLKRSFSGDAGLPPPTKKLASLQQLHHTTLPVLRRPEDFKPF</sequence>
<feature type="compositionally biased region" description="Low complexity" evidence="1">
    <location>
        <begin position="134"/>
        <end position="156"/>
    </location>
</feature>
<feature type="compositionally biased region" description="Low complexity" evidence="1">
    <location>
        <begin position="246"/>
        <end position="275"/>
    </location>
</feature>
<feature type="region of interest" description="Disordered" evidence="1">
    <location>
        <begin position="344"/>
        <end position="365"/>
    </location>
</feature>
<dbReference type="EMBL" id="JALJOT010000003">
    <property type="protein sequence ID" value="KAK9916903.1"/>
    <property type="molecule type" value="Genomic_DNA"/>
</dbReference>